<evidence type="ECO:0000313" key="2">
    <source>
        <dbReference type="EMBL" id="TVO32141.1"/>
    </source>
</evidence>
<keyword evidence="1" id="KW-0472">Membrane</keyword>
<protein>
    <submittedName>
        <fullName evidence="2">Uncharacterized protein</fullName>
    </submittedName>
</protein>
<reference evidence="2 3" key="1">
    <citation type="submission" date="2019-07" db="EMBL/GenBank/DDBJ databases">
        <title>The draft genome sequence of Vibrio algivorus M1486.</title>
        <authorList>
            <person name="Meng X."/>
        </authorList>
    </citation>
    <scope>NUCLEOTIDE SEQUENCE [LARGE SCALE GENOMIC DNA]</scope>
    <source>
        <strain evidence="2 3">M1486</strain>
    </source>
</reference>
<name>A0A557NUN5_9VIBR</name>
<feature type="transmembrane region" description="Helical" evidence="1">
    <location>
        <begin position="43"/>
        <end position="61"/>
    </location>
</feature>
<dbReference type="RefSeq" id="WP_144389196.1">
    <property type="nucleotide sequence ID" value="NZ_CANNCB010000070.1"/>
</dbReference>
<dbReference type="AlphaFoldDB" id="A0A557NUN5"/>
<accession>A0A557NUN5</accession>
<dbReference type="EMBL" id="VMKJ01000063">
    <property type="protein sequence ID" value="TVO32141.1"/>
    <property type="molecule type" value="Genomic_DNA"/>
</dbReference>
<proteinExistence type="predicted"/>
<feature type="transmembrane region" description="Helical" evidence="1">
    <location>
        <begin position="82"/>
        <end position="103"/>
    </location>
</feature>
<sequence>MNKIIEILNLLFAWLIEISAFILLPIIVYFITFKVLPVDGDDIYKIPEWMFISVVVFGDLTKKKLNFYKRFEGYDVKMVRTLAIGVLGMVVSSIMLGYSLIAMRTPNLELSDSFYVIQMWVFVIGLVFSAFYHVWIGIYDNDGKKLSYMKALEHK</sequence>
<keyword evidence="1" id="KW-0812">Transmembrane</keyword>
<organism evidence="2 3">
    <name type="scientific">Vibrio algivorus</name>
    <dbReference type="NCBI Taxonomy" id="1667024"/>
    <lineage>
        <taxon>Bacteria</taxon>
        <taxon>Pseudomonadati</taxon>
        <taxon>Pseudomonadota</taxon>
        <taxon>Gammaproteobacteria</taxon>
        <taxon>Vibrionales</taxon>
        <taxon>Vibrionaceae</taxon>
        <taxon>Vibrio</taxon>
    </lineage>
</organism>
<evidence type="ECO:0000256" key="1">
    <source>
        <dbReference type="SAM" id="Phobius"/>
    </source>
</evidence>
<gene>
    <name evidence="2" type="ORF">FOF44_17390</name>
</gene>
<keyword evidence="1" id="KW-1133">Transmembrane helix</keyword>
<feature type="transmembrane region" description="Helical" evidence="1">
    <location>
        <begin position="115"/>
        <end position="139"/>
    </location>
</feature>
<feature type="transmembrane region" description="Helical" evidence="1">
    <location>
        <begin position="7"/>
        <end position="31"/>
    </location>
</feature>
<evidence type="ECO:0000313" key="3">
    <source>
        <dbReference type="Proteomes" id="UP000319828"/>
    </source>
</evidence>
<dbReference type="Proteomes" id="UP000319828">
    <property type="component" value="Unassembled WGS sequence"/>
</dbReference>
<comment type="caution">
    <text evidence="2">The sequence shown here is derived from an EMBL/GenBank/DDBJ whole genome shotgun (WGS) entry which is preliminary data.</text>
</comment>